<comment type="similarity">
    <text evidence="1 2">Belongs to the UPF0102 family.</text>
</comment>
<organism evidence="3 4">
    <name type="scientific">Niabella yanshanensis</name>
    <dbReference type="NCBI Taxonomy" id="577386"/>
    <lineage>
        <taxon>Bacteria</taxon>
        <taxon>Pseudomonadati</taxon>
        <taxon>Bacteroidota</taxon>
        <taxon>Chitinophagia</taxon>
        <taxon>Chitinophagales</taxon>
        <taxon>Chitinophagaceae</taxon>
        <taxon>Niabella</taxon>
    </lineage>
</organism>
<dbReference type="PANTHER" id="PTHR34039">
    <property type="entry name" value="UPF0102 PROTEIN YRAN"/>
    <property type="match status" value="1"/>
</dbReference>
<proteinExistence type="inferred from homology"/>
<dbReference type="EMBL" id="CP139960">
    <property type="protein sequence ID" value="WQD37558.1"/>
    <property type="molecule type" value="Genomic_DNA"/>
</dbReference>
<dbReference type="Pfam" id="PF02021">
    <property type="entry name" value="UPF0102"/>
    <property type="match status" value="1"/>
</dbReference>
<gene>
    <name evidence="3" type="ORF">U0035_17950</name>
</gene>
<keyword evidence="4" id="KW-1185">Reference proteome</keyword>
<reference evidence="3 4" key="1">
    <citation type="submission" date="2023-12" db="EMBL/GenBank/DDBJ databases">
        <title>Genome sequencing and assembly of bacterial species from a model synthetic community.</title>
        <authorList>
            <person name="Hogle S.L."/>
        </authorList>
    </citation>
    <scope>NUCLEOTIDE SEQUENCE [LARGE SCALE GENOMIC DNA]</scope>
    <source>
        <strain evidence="3 4">HAMBI_3031</strain>
    </source>
</reference>
<dbReference type="RefSeq" id="WP_114791661.1">
    <property type="nucleotide sequence ID" value="NZ_CP139960.1"/>
</dbReference>
<evidence type="ECO:0000256" key="1">
    <source>
        <dbReference type="ARBA" id="ARBA00006738"/>
    </source>
</evidence>
<sequence length="118" mass="13737">MAIHNDIGKNGESLAAAYLQSKGYSIVCKNWRHSYYEIDIIANKGKKLHFIEVKTRSSELFGHPEDSVTKKKFRFLKNAADEYLYLNPGHQWIQYDILSITFQKDGSPEYFLLEDVFL</sequence>
<dbReference type="Proteomes" id="UP001325680">
    <property type="component" value="Chromosome"/>
</dbReference>
<evidence type="ECO:0000313" key="4">
    <source>
        <dbReference type="Proteomes" id="UP001325680"/>
    </source>
</evidence>
<dbReference type="PANTHER" id="PTHR34039:SF1">
    <property type="entry name" value="UPF0102 PROTEIN YRAN"/>
    <property type="match status" value="1"/>
</dbReference>
<accession>A0ABZ0W4J6</accession>
<evidence type="ECO:0000313" key="3">
    <source>
        <dbReference type="EMBL" id="WQD37558.1"/>
    </source>
</evidence>
<name>A0ABZ0W4J6_9BACT</name>
<dbReference type="Gene3D" id="3.40.1350.10">
    <property type="match status" value="1"/>
</dbReference>
<dbReference type="CDD" id="cd20736">
    <property type="entry name" value="PoNe_Nuclease"/>
    <property type="match status" value="1"/>
</dbReference>
<dbReference type="SUPFAM" id="SSF52980">
    <property type="entry name" value="Restriction endonuclease-like"/>
    <property type="match status" value="1"/>
</dbReference>
<evidence type="ECO:0000256" key="2">
    <source>
        <dbReference type="HAMAP-Rule" id="MF_00048"/>
    </source>
</evidence>
<dbReference type="InterPro" id="IPR011335">
    <property type="entry name" value="Restrct_endonuc-II-like"/>
</dbReference>
<protein>
    <recommendedName>
        <fullName evidence="2">UPF0102 protein U0035_17950</fullName>
    </recommendedName>
</protein>
<dbReference type="HAMAP" id="MF_00048">
    <property type="entry name" value="UPF0102"/>
    <property type="match status" value="1"/>
</dbReference>
<dbReference type="InterPro" id="IPR011856">
    <property type="entry name" value="tRNA_endonuc-like_dom_sf"/>
</dbReference>
<dbReference type="InterPro" id="IPR003509">
    <property type="entry name" value="UPF0102_YraN-like"/>
</dbReference>